<feature type="domain" description="Shugoshin C-terminal" evidence="5">
    <location>
        <begin position="468"/>
        <end position="489"/>
    </location>
</feature>
<dbReference type="GO" id="GO:0000775">
    <property type="term" value="C:chromosome, centromeric region"/>
    <property type="evidence" value="ECO:0007669"/>
    <property type="project" value="InterPro"/>
</dbReference>
<reference evidence="6" key="2">
    <citation type="submission" date="2020-05" db="UniProtKB">
        <authorList>
            <consortium name="EnsemblMetazoa"/>
        </authorList>
    </citation>
    <scope>IDENTIFICATION</scope>
    <source>
        <strain evidence="6">A-37</strain>
    </source>
</reference>
<dbReference type="EMBL" id="AXCM01006240">
    <property type="status" value="NOT_ANNOTATED_CDS"/>
    <property type="molecule type" value="Genomic_DNA"/>
</dbReference>
<feature type="compositionally biased region" description="Polar residues" evidence="4">
    <location>
        <begin position="431"/>
        <end position="443"/>
    </location>
</feature>
<feature type="compositionally biased region" description="Polar residues" evidence="4">
    <location>
        <begin position="450"/>
        <end position="466"/>
    </location>
</feature>
<dbReference type="GO" id="GO:0045132">
    <property type="term" value="P:meiotic chromosome segregation"/>
    <property type="evidence" value="ECO:0007669"/>
    <property type="project" value="InterPro"/>
</dbReference>
<evidence type="ECO:0000313" key="6">
    <source>
        <dbReference type="EnsemblMetazoa" id="ACUA015007-PA"/>
    </source>
</evidence>
<dbReference type="Pfam" id="PF07557">
    <property type="entry name" value="Shugoshin_C"/>
    <property type="match status" value="1"/>
</dbReference>
<feature type="coiled-coil region" evidence="3">
    <location>
        <begin position="46"/>
        <end position="73"/>
    </location>
</feature>
<evidence type="ECO:0000256" key="2">
    <source>
        <dbReference type="ARBA" id="ARBA00022829"/>
    </source>
</evidence>
<feature type="region of interest" description="Disordered" evidence="4">
    <location>
        <begin position="145"/>
        <end position="187"/>
    </location>
</feature>
<feature type="compositionally biased region" description="Polar residues" evidence="4">
    <location>
        <begin position="167"/>
        <end position="176"/>
    </location>
</feature>
<feature type="region of interest" description="Disordered" evidence="4">
    <location>
        <begin position="413"/>
        <end position="490"/>
    </location>
</feature>
<evidence type="ECO:0000256" key="3">
    <source>
        <dbReference type="SAM" id="Coils"/>
    </source>
</evidence>
<keyword evidence="7" id="KW-1185">Reference proteome</keyword>
<keyword evidence="2" id="KW-0159">Chromosome partition</keyword>
<feature type="compositionally biased region" description="Basic residues" evidence="4">
    <location>
        <begin position="421"/>
        <end position="430"/>
    </location>
</feature>
<accession>A0A182MCL4</accession>
<protein>
    <recommendedName>
        <fullName evidence="5">Shugoshin C-terminal domain-containing protein</fullName>
    </recommendedName>
</protein>
<dbReference type="EnsemblMetazoa" id="ACUA015007-RA">
    <property type="protein sequence ID" value="ACUA015007-PA"/>
    <property type="gene ID" value="ACUA015007"/>
</dbReference>
<dbReference type="Proteomes" id="UP000075883">
    <property type="component" value="Unassembled WGS sequence"/>
</dbReference>
<name>A0A182MCL4_9DIPT</name>
<feature type="region of interest" description="Disordered" evidence="4">
    <location>
        <begin position="363"/>
        <end position="391"/>
    </location>
</feature>
<comment type="similarity">
    <text evidence="1">Belongs to the shugoshin family.</text>
</comment>
<evidence type="ECO:0000259" key="5">
    <source>
        <dbReference type="Pfam" id="PF07557"/>
    </source>
</evidence>
<evidence type="ECO:0000256" key="4">
    <source>
        <dbReference type="SAM" id="MobiDB-lite"/>
    </source>
</evidence>
<evidence type="ECO:0000313" key="7">
    <source>
        <dbReference type="Proteomes" id="UP000075883"/>
    </source>
</evidence>
<proteinExistence type="inferred from homology"/>
<keyword evidence="3" id="KW-0175">Coiled coil</keyword>
<dbReference type="InterPro" id="IPR011515">
    <property type="entry name" value="Shugoshin_C"/>
</dbReference>
<dbReference type="AlphaFoldDB" id="A0A182MCL4"/>
<organism evidence="6 7">
    <name type="scientific">Anopheles culicifacies</name>
    <dbReference type="NCBI Taxonomy" id="139723"/>
    <lineage>
        <taxon>Eukaryota</taxon>
        <taxon>Metazoa</taxon>
        <taxon>Ecdysozoa</taxon>
        <taxon>Arthropoda</taxon>
        <taxon>Hexapoda</taxon>
        <taxon>Insecta</taxon>
        <taxon>Pterygota</taxon>
        <taxon>Neoptera</taxon>
        <taxon>Endopterygota</taxon>
        <taxon>Diptera</taxon>
        <taxon>Nematocera</taxon>
        <taxon>Culicoidea</taxon>
        <taxon>Culicidae</taxon>
        <taxon>Anophelinae</taxon>
        <taxon>Anopheles</taxon>
        <taxon>culicifacies species complex</taxon>
    </lineage>
</organism>
<dbReference type="VEuPathDB" id="VectorBase:ACUA015007"/>
<feature type="compositionally biased region" description="Basic residues" evidence="4">
    <location>
        <begin position="372"/>
        <end position="387"/>
    </location>
</feature>
<feature type="compositionally biased region" description="Polar residues" evidence="4">
    <location>
        <begin position="146"/>
        <end position="160"/>
    </location>
</feature>
<evidence type="ECO:0000256" key="1">
    <source>
        <dbReference type="ARBA" id="ARBA00010845"/>
    </source>
</evidence>
<reference evidence="7" key="1">
    <citation type="submission" date="2013-09" db="EMBL/GenBank/DDBJ databases">
        <title>The Genome Sequence of Anopheles culicifacies species A.</title>
        <authorList>
            <consortium name="The Broad Institute Genomics Platform"/>
            <person name="Neafsey D.E."/>
            <person name="Besansky N."/>
            <person name="Howell P."/>
            <person name="Walton C."/>
            <person name="Young S.K."/>
            <person name="Zeng Q."/>
            <person name="Gargeya S."/>
            <person name="Fitzgerald M."/>
            <person name="Haas B."/>
            <person name="Abouelleil A."/>
            <person name="Allen A.W."/>
            <person name="Alvarado L."/>
            <person name="Arachchi H.M."/>
            <person name="Berlin A.M."/>
            <person name="Chapman S.B."/>
            <person name="Gainer-Dewar J."/>
            <person name="Goldberg J."/>
            <person name="Griggs A."/>
            <person name="Gujja S."/>
            <person name="Hansen M."/>
            <person name="Howarth C."/>
            <person name="Imamovic A."/>
            <person name="Ireland A."/>
            <person name="Larimer J."/>
            <person name="McCowan C."/>
            <person name="Murphy C."/>
            <person name="Pearson M."/>
            <person name="Poon T.W."/>
            <person name="Priest M."/>
            <person name="Roberts A."/>
            <person name="Saif S."/>
            <person name="Shea T."/>
            <person name="Sisk P."/>
            <person name="Sykes S."/>
            <person name="Wortman J."/>
            <person name="Nusbaum C."/>
            <person name="Birren B."/>
        </authorList>
    </citation>
    <scope>NUCLEOTIDE SEQUENCE [LARGE SCALE GENOMIC DNA]</scope>
    <source>
        <strain evidence="7">A-37</strain>
    </source>
</reference>
<feature type="compositionally biased region" description="Polar residues" evidence="4">
    <location>
        <begin position="287"/>
        <end position="308"/>
    </location>
</feature>
<dbReference type="GO" id="GO:0005634">
    <property type="term" value="C:nucleus"/>
    <property type="evidence" value="ECO:0007669"/>
    <property type="project" value="InterPro"/>
</dbReference>
<feature type="region of interest" description="Disordered" evidence="4">
    <location>
        <begin position="286"/>
        <end position="308"/>
    </location>
</feature>
<sequence>MELTTDTAKVLKAYQIINQQIVHEIQKKRIEINMHEERYNATNEMLLRERQENKALREMVRKLKDQIQVITKVIVSVQEQTENVFERINRPHELAERMMQNYTPRAQHVYERYRKENPPYVDESAIPEEQETSIAMEREDNEEMMVNSQANNDTRPNESNSEGDESFASNRSSDMRLSTGAPLPISSPLVQRLKRPSRNTSFDESFETIDRERAFKLSRHSKERRKIYANIEENAPGLQTIGDTSQMDIDEELCKTLRDLSVVNMDGDGENPSGSSAEGTKNEIRLSLSSPKPNNTGNHTQLKQTASESMLSQIHRATVANEDDPEGSNDDVTRHENEMTVFNPAELFASCSTPVAKSSAGEAVNDAEKKCERPRRGRARGRGRPAKARSETELNTFGLTPVVVLRPLTETNIRAHERKMQPQRKARSVRSMKQNDSCPSNEGSMKDSCSDTWEPSSSVENLSTDSNRPRRKVVPKSYREPSLNVKLRRN</sequence>